<keyword evidence="2" id="KW-1185">Reference proteome</keyword>
<comment type="caution">
    <text evidence="1">The sequence shown here is derived from an EMBL/GenBank/DDBJ whole genome shotgun (WGS) entry which is preliminary data.</text>
</comment>
<proteinExistence type="predicted"/>
<dbReference type="Pfam" id="PF09898">
    <property type="entry name" value="DUF2125"/>
    <property type="match status" value="1"/>
</dbReference>
<evidence type="ECO:0000313" key="2">
    <source>
        <dbReference type="Proteomes" id="UP000026249"/>
    </source>
</evidence>
<dbReference type="RefSeq" id="WP_035255803.1">
    <property type="nucleotide sequence ID" value="NZ_JFKE01000001.1"/>
</dbReference>
<dbReference type="Proteomes" id="UP000026249">
    <property type="component" value="Unassembled WGS sequence"/>
</dbReference>
<accession>A0A037ZP79</accession>
<sequence length="501" mass="52011">MTTALTAPMAMADVTAEDVWNNLVTAGDLYGEQFSGSIAKNGNITQVSDLNASVVLPDGTFKISLGGMSMTERGDGTVLLQFDASSDVEIEGDMTSIGESFKLSGKMNVSGLDAVASGEPGNLTYTYAVPNANVTLTDFKLEFDGLSEEDVNADVTVSIDMTEFNSVYQIDTTAGLTSSGNANYGGVSIDVDAEIVEGGEAGTMSFNIDIADLLGTFDFTLPNKAAAPDLPSLIEAGLDMVYTLTMGASNTSMSVDAPDEQFAFNSTSTGGKLDSVVNTKTLSYGFESTGTNMALSGSDIPFPEVTAGIGRMALGLTMPSGVLAEDGDVGLEIALEDVTIADFLWGLFDPTGKLPRDPATVAVELSGKGKLLVDIYDPQALETMAFGGMPAELANIDIDRLEVRAAGAEATGSGGFTFDNTDLATFPGMPRPEGSASIRMTGVNGLMDNLVALGLLPKDQVLGARMMMGIFARPGEGPDTLETELEVTADGAVMANGQSLR</sequence>
<protein>
    <recommendedName>
        <fullName evidence="3">DUF2125 domain-containing protein</fullName>
    </recommendedName>
</protein>
<organism evidence="1 2">
    <name type="scientific">Actibacterium mucosum KCTC 23349</name>
    <dbReference type="NCBI Taxonomy" id="1454373"/>
    <lineage>
        <taxon>Bacteria</taxon>
        <taxon>Pseudomonadati</taxon>
        <taxon>Pseudomonadota</taxon>
        <taxon>Alphaproteobacteria</taxon>
        <taxon>Rhodobacterales</taxon>
        <taxon>Roseobacteraceae</taxon>
        <taxon>Actibacterium</taxon>
    </lineage>
</organism>
<evidence type="ECO:0008006" key="3">
    <source>
        <dbReference type="Google" id="ProtNLM"/>
    </source>
</evidence>
<dbReference type="AlphaFoldDB" id="A0A037ZP79"/>
<name>A0A037ZP79_9RHOB</name>
<dbReference type="OrthoDB" id="7791409at2"/>
<evidence type="ECO:0000313" key="1">
    <source>
        <dbReference type="EMBL" id="KAJ57455.1"/>
    </source>
</evidence>
<gene>
    <name evidence="1" type="ORF">ACMU_02825</name>
</gene>
<reference evidence="1 2" key="1">
    <citation type="submission" date="2014-03" db="EMBL/GenBank/DDBJ databases">
        <title>Draft Genome Sequence of Actibacterium mucosum KCTC 23349, a Marine Alphaproteobacterium with Complex Ionic Requirements Isolated from Mediterranean Seawater at Malvarrosa Beach, Valencia, Spain.</title>
        <authorList>
            <person name="Arahal D.R."/>
            <person name="Shao Z."/>
            <person name="Lai Q."/>
            <person name="Pujalte M.J."/>
        </authorList>
    </citation>
    <scope>NUCLEOTIDE SEQUENCE [LARGE SCALE GENOMIC DNA]</scope>
    <source>
        <strain evidence="1 2">KCTC 23349</strain>
    </source>
</reference>
<dbReference type="EMBL" id="JFKE01000001">
    <property type="protein sequence ID" value="KAJ57455.1"/>
    <property type="molecule type" value="Genomic_DNA"/>
</dbReference>
<dbReference type="InterPro" id="IPR018666">
    <property type="entry name" value="DUF2125"/>
</dbReference>
<dbReference type="STRING" id="1454373.ACMU_02825"/>